<evidence type="ECO:0000313" key="4">
    <source>
        <dbReference type="EMBL" id="KAH7969958.1"/>
    </source>
</evidence>
<proteinExistence type="predicted"/>
<dbReference type="Proteomes" id="UP000821837">
    <property type="component" value="Unassembled WGS sequence"/>
</dbReference>
<feature type="region of interest" description="Disordered" evidence="1">
    <location>
        <begin position="140"/>
        <end position="162"/>
    </location>
</feature>
<protein>
    <submittedName>
        <fullName evidence="4">Uncharacterized protein</fullName>
    </submittedName>
</protein>
<reference evidence="4" key="1">
    <citation type="journal article" date="2020" name="Cell">
        <title>Large-Scale Comparative Analyses of Tick Genomes Elucidate Their Genetic Diversity and Vector Capacities.</title>
        <authorList>
            <consortium name="Tick Genome and Microbiome Consortium (TIGMIC)"/>
            <person name="Jia N."/>
            <person name="Wang J."/>
            <person name="Shi W."/>
            <person name="Du L."/>
            <person name="Sun Y."/>
            <person name="Zhan W."/>
            <person name="Jiang J.F."/>
            <person name="Wang Q."/>
            <person name="Zhang B."/>
            <person name="Ji P."/>
            <person name="Bell-Sakyi L."/>
            <person name="Cui X.M."/>
            <person name="Yuan T.T."/>
            <person name="Jiang B.G."/>
            <person name="Yang W.F."/>
            <person name="Lam T.T."/>
            <person name="Chang Q.C."/>
            <person name="Ding S.J."/>
            <person name="Wang X.J."/>
            <person name="Zhu J.G."/>
            <person name="Ruan X.D."/>
            <person name="Zhao L."/>
            <person name="Wei J.T."/>
            <person name="Ye R.Z."/>
            <person name="Que T.C."/>
            <person name="Du C.H."/>
            <person name="Zhou Y.H."/>
            <person name="Cheng J.X."/>
            <person name="Dai P.F."/>
            <person name="Guo W.B."/>
            <person name="Han X.H."/>
            <person name="Huang E.J."/>
            <person name="Li L.F."/>
            <person name="Wei W."/>
            <person name="Gao Y.C."/>
            <person name="Liu J.Z."/>
            <person name="Shao H.Z."/>
            <person name="Wang X."/>
            <person name="Wang C.C."/>
            <person name="Yang T.C."/>
            <person name="Huo Q.B."/>
            <person name="Li W."/>
            <person name="Chen H.Y."/>
            <person name="Chen S.E."/>
            <person name="Zhou L.G."/>
            <person name="Ni X.B."/>
            <person name="Tian J.H."/>
            <person name="Sheng Y."/>
            <person name="Liu T."/>
            <person name="Pan Y.S."/>
            <person name="Xia L.Y."/>
            <person name="Li J."/>
            <person name="Zhao F."/>
            <person name="Cao W.C."/>
        </authorList>
    </citation>
    <scope>NUCLEOTIDE SEQUENCE</scope>
    <source>
        <strain evidence="4">Rsan-2018</strain>
    </source>
</reference>
<feature type="region of interest" description="Disordered" evidence="1">
    <location>
        <begin position="240"/>
        <end position="270"/>
    </location>
</feature>
<gene>
    <name evidence="4" type="ORF">HPB52_023091</name>
</gene>
<dbReference type="AlphaFoldDB" id="A0A9D4T4W4"/>
<dbReference type="PANTHER" id="PTHR31640:SF1">
    <property type="entry name" value="BRIDGE-LIKE LIPID TRANSFER PROTEIN FAMILY MEMBER 1"/>
    <property type="match status" value="1"/>
</dbReference>
<organism evidence="4 5">
    <name type="scientific">Rhipicephalus sanguineus</name>
    <name type="common">Brown dog tick</name>
    <name type="synonym">Ixodes sanguineus</name>
    <dbReference type="NCBI Taxonomy" id="34632"/>
    <lineage>
        <taxon>Eukaryota</taxon>
        <taxon>Metazoa</taxon>
        <taxon>Ecdysozoa</taxon>
        <taxon>Arthropoda</taxon>
        <taxon>Chelicerata</taxon>
        <taxon>Arachnida</taxon>
        <taxon>Acari</taxon>
        <taxon>Parasitiformes</taxon>
        <taxon>Ixodida</taxon>
        <taxon>Ixodoidea</taxon>
        <taxon>Ixodidae</taxon>
        <taxon>Rhipicephalinae</taxon>
        <taxon>Rhipicephalus</taxon>
        <taxon>Rhipicephalus</taxon>
    </lineage>
</organism>
<evidence type="ECO:0000259" key="3">
    <source>
        <dbReference type="Pfam" id="PF25040"/>
    </source>
</evidence>
<feature type="domain" description="Bridge-like lipid transfer protein family member 1 C-terminal" evidence="3">
    <location>
        <begin position="377"/>
        <end position="413"/>
    </location>
</feature>
<dbReference type="Pfam" id="PF25040">
    <property type="entry name" value="BLTP1_C"/>
    <property type="match status" value="1"/>
</dbReference>
<feature type="region of interest" description="Disordered" evidence="1">
    <location>
        <begin position="1"/>
        <end position="44"/>
    </location>
</feature>
<evidence type="ECO:0000256" key="1">
    <source>
        <dbReference type="SAM" id="MobiDB-lite"/>
    </source>
</evidence>
<dbReference type="EMBL" id="JABSTV010001248">
    <property type="protein sequence ID" value="KAH7969958.1"/>
    <property type="molecule type" value="Genomic_DNA"/>
</dbReference>
<comment type="caution">
    <text evidence="4">The sequence shown here is derived from an EMBL/GenBank/DDBJ whole genome shotgun (WGS) entry which is preliminary data.</text>
</comment>
<evidence type="ECO:0000259" key="2">
    <source>
        <dbReference type="Pfam" id="PF25039"/>
    </source>
</evidence>
<keyword evidence="5" id="KW-1185">Reference proteome</keyword>
<name>A0A9D4T4W4_RHISA</name>
<dbReference type="GO" id="GO:0098793">
    <property type="term" value="C:presynapse"/>
    <property type="evidence" value="ECO:0007669"/>
    <property type="project" value="GOC"/>
</dbReference>
<evidence type="ECO:0000313" key="5">
    <source>
        <dbReference type="Proteomes" id="UP000821837"/>
    </source>
</evidence>
<dbReference type="InterPro" id="IPR056742">
    <property type="entry name" value="BLTP1_C"/>
</dbReference>
<dbReference type="PANTHER" id="PTHR31640">
    <property type="entry name" value="TRANSMEMBRANE PROTEIN KIAA1109"/>
    <property type="match status" value="1"/>
</dbReference>
<dbReference type="InterPro" id="IPR033616">
    <property type="entry name" value="BLTP1"/>
</dbReference>
<dbReference type="InterPro" id="IPR056741">
    <property type="entry name" value="BLTP1_M"/>
</dbReference>
<reference evidence="4" key="2">
    <citation type="submission" date="2021-09" db="EMBL/GenBank/DDBJ databases">
        <authorList>
            <person name="Jia N."/>
            <person name="Wang J."/>
            <person name="Shi W."/>
            <person name="Du L."/>
            <person name="Sun Y."/>
            <person name="Zhan W."/>
            <person name="Jiang J."/>
            <person name="Wang Q."/>
            <person name="Zhang B."/>
            <person name="Ji P."/>
            <person name="Sakyi L.B."/>
            <person name="Cui X."/>
            <person name="Yuan T."/>
            <person name="Jiang B."/>
            <person name="Yang W."/>
            <person name="Lam T.T.-Y."/>
            <person name="Chang Q."/>
            <person name="Ding S."/>
            <person name="Wang X."/>
            <person name="Zhu J."/>
            <person name="Ruan X."/>
            <person name="Zhao L."/>
            <person name="Wei J."/>
            <person name="Que T."/>
            <person name="Du C."/>
            <person name="Cheng J."/>
            <person name="Dai P."/>
            <person name="Han X."/>
            <person name="Huang E."/>
            <person name="Gao Y."/>
            <person name="Liu J."/>
            <person name="Shao H."/>
            <person name="Ye R."/>
            <person name="Li L."/>
            <person name="Wei W."/>
            <person name="Wang X."/>
            <person name="Wang C."/>
            <person name="Huo Q."/>
            <person name="Li W."/>
            <person name="Guo W."/>
            <person name="Chen H."/>
            <person name="Chen S."/>
            <person name="Zhou L."/>
            <person name="Zhou L."/>
            <person name="Ni X."/>
            <person name="Tian J."/>
            <person name="Zhou Y."/>
            <person name="Sheng Y."/>
            <person name="Liu T."/>
            <person name="Pan Y."/>
            <person name="Xia L."/>
            <person name="Li J."/>
            <person name="Zhao F."/>
            <person name="Cao W."/>
        </authorList>
    </citation>
    <scope>NUCLEOTIDE SEQUENCE</scope>
    <source>
        <strain evidence="4">Rsan-2018</strain>
        <tissue evidence="4">Larvae</tissue>
    </source>
</reference>
<dbReference type="Pfam" id="PF25039">
    <property type="entry name" value="BLTP1_M"/>
    <property type="match status" value="1"/>
</dbReference>
<feature type="compositionally biased region" description="Basic and acidic residues" evidence="1">
    <location>
        <begin position="142"/>
        <end position="153"/>
    </location>
</feature>
<feature type="compositionally biased region" description="Polar residues" evidence="1">
    <location>
        <begin position="250"/>
        <end position="261"/>
    </location>
</feature>
<dbReference type="GO" id="GO:0048488">
    <property type="term" value="P:synaptic vesicle endocytosis"/>
    <property type="evidence" value="ECO:0007669"/>
    <property type="project" value="TreeGrafter"/>
</dbReference>
<dbReference type="VEuPathDB" id="VectorBase:RSAN_034717"/>
<sequence length="572" mass="62016">MCAGGRQKAQAGNWRRRGGRSGNKEKSGRRQCSKQEGQSTDVQEKCDSRFTISVGAEHKVLDGPEGYRGNCKYEQLHEHRVDMEHGDGQARHREMPPRPAAAAERVPLAVFAMGRVKRIRLLAMLSGLRLEAELSGLQASGTHKETLREKSRQSESSATGRLGPASVVLLEGQPPNHQMVVTMAVGTSQALGSSCGWGPTARHAALLSVGAVHIDIPQHPVVLHSMVTRSSKQLSTTLQELRRSAPGRTAQRQPTEETALQGSPMPPVMNSRSVPPVVRLDLLLEGLTTGAALLPSLRAHYHMGPLTGTGCTGSQARFTVHLPQHSLSFNTKVPPACEANLPSRASVELPPVQVAAEYLQDPGGPSQRDADGVVLRRGSYLSALAEIGTFEHSLTTDLLNHLVLVQKVFMKTLGDAPISFGVISETRNLPDVRHKFRGRTPGRDRKFRSHAENISRKLRQNDVTVAGSAQDSCDVDVDGAEELMPVALRDTLRGVRFADYVEVDTGASVCGALTDEDIIAQVAGAQPVAEEPEGFEEGEEDSLRRVRALEQRAAAVAFREKKQMVITDFFGQ</sequence>
<feature type="domain" description="Bridge-like lipid transfer protein family member 1 middle region" evidence="2">
    <location>
        <begin position="101"/>
        <end position="359"/>
    </location>
</feature>
<accession>A0A9D4T4W4</accession>